<dbReference type="OrthoDB" id="1452305at2"/>
<dbReference type="Proteomes" id="UP000199439">
    <property type="component" value="Unassembled WGS sequence"/>
</dbReference>
<dbReference type="EMBL" id="FOMI01000010">
    <property type="protein sequence ID" value="SFD35177.1"/>
    <property type="molecule type" value="Genomic_DNA"/>
</dbReference>
<evidence type="ECO:0000313" key="1">
    <source>
        <dbReference type="EMBL" id="SFD35177.1"/>
    </source>
</evidence>
<dbReference type="RefSeq" id="WP_092853263.1">
    <property type="nucleotide sequence ID" value="NZ_FOMI01000010.1"/>
</dbReference>
<gene>
    <name evidence="1" type="ORF">SAMN04487987_11088</name>
</gene>
<keyword evidence="2" id="KW-1185">Reference proteome</keyword>
<dbReference type="STRING" id="870482.SAMN04487987_11088"/>
<sequence length="125" mass="14697">MKQKEIIINGKLSIDAIEMIHEYFKNHTVNGIEEFVMSEKEFLDKYKGTYCLNEWSTIKQYAIYTIDCFMCFKSYDVIIESREKFYTYAEADYRLCGKCFDTNNKLYHSGLGLHLAGDIVSQKSH</sequence>
<reference evidence="2" key="1">
    <citation type="submission" date="2016-10" db="EMBL/GenBank/DDBJ databases">
        <authorList>
            <person name="Varghese N."/>
            <person name="Submissions S."/>
        </authorList>
    </citation>
    <scope>NUCLEOTIDE SEQUENCE [LARGE SCALE GENOMIC DNA]</scope>
    <source>
        <strain evidence="2">DSM 25730</strain>
    </source>
</reference>
<accession>A0A1I1RME3</accession>
<proteinExistence type="predicted"/>
<evidence type="ECO:0000313" key="2">
    <source>
        <dbReference type="Proteomes" id="UP000199439"/>
    </source>
</evidence>
<dbReference type="AlphaFoldDB" id="A0A1I1RME3"/>
<name>A0A1I1RME3_9FLAO</name>
<protein>
    <submittedName>
        <fullName evidence="1">Uncharacterized protein</fullName>
    </submittedName>
</protein>
<organism evidence="1 2">
    <name type="scientific">Algibacter pectinivorans</name>
    <dbReference type="NCBI Taxonomy" id="870482"/>
    <lineage>
        <taxon>Bacteria</taxon>
        <taxon>Pseudomonadati</taxon>
        <taxon>Bacteroidota</taxon>
        <taxon>Flavobacteriia</taxon>
        <taxon>Flavobacteriales</taxon>
        <taxon>Flavobacteriaceae</taxon>
        <taxon>Algibacter</taxon>
    </lineage>
</organism>